<reference evidence="1" key="1">
    <citation type="submission" date="2021-11" db="EMBL/GenBank/DDBJ databases">
        <title>Fusarium solani-melongenae Genome sequencing and assembly.</title>
        <authorList>
            <person name="Xie S."/>
            <person name="Huang L."/>
            <person name="Zhang X."/>
        </authorList>
    </citation>
    <scope>NUCLEOTIDE SEQUENCE</scope>
    <source>
        <strain evidence="1">CRI 24-3</strain>
    </source>
</reference>
<evidence type="ECO:0000313" key="1">
    <source>
        <dbReference type="EMBL" id="UPK95539.1"/>
    </source>
</evidence>
<proteinExistence type="predicted"/>
<dbReference type="EMBL" id="CP090034">
    <property type="protein sequence ID" value="UPK95539.1"/>
    <property type="molecule type" value="Genomic_DNA"/>
</dbReference>
<organism evidence="1 2">
    <name type="scientific">Fusarium solani subsp. cucurbitae</name>
    <name type="common">Neocosmosporum cucurbitae</name>
    <dbReference type="NCBI Taxonomy" id="2747967"/>
    <lineage>
        <taxon>Eukaryota</taxon>
        <taxon>Fungi</taxon>
        <taxon>Dikarya</taxon>
        <taxon>Ascomycota</taxon>
        <taxon>Pezizomycotina</taxon>
        <taxon>Sordariomycetes</taxon>
        <taxon>Hypocreomycetidae</taxon>
        <taxon>Hypocreales</taxon>
        <taxon>Nectriaceae</taxon>
        <taxon>Fusarium</taxon>
        <taxon>Fusarium solani species complex</taxon>
    </lineage>
</organism>
<protein>
    <submittedName>
        <fullName evidence="1">Uncharacterized protein</fullName>
    </submittedName>
</protein>
<keyword evidence="2" id="KW-1185">Reference proteome</keyword>
<gene>
    <name evidence="1" type="ORF">LCI18_006474</name>
</gene>
<sequence>MADISQFTSVLYTDSSSDPTKVSKRSRMTLSCLNCRSRKLKCDRQRPCGACTKRGDQVTCKFATQAGSGASAVSRHGIAISAAPSAPPGQRQEAQVRLQRLELMVQELVSASGSVSQPAQGVTPEDHGQWQAAPGDGLDPVAHNGSTPGSVVSSATLVDRAYHGATHWAAFLDHIREIQDALDAEPEINMADVSPIQQPPYQNSLDLLFGSTAPLTIQGIMRSLPSRQISDRLVSLYFSSKFTAVPFIHVHQFQRQYEAFWKDPPSASFIWISILFSILCIASVVAGAKGYHESPHLELRDPSFLMRKAAESLVAGEYLTDKKYAIEALLIHAHARNTCSKNSDSVLWATIGFTTRLAQRGGYHRDPTHLPQRFSPFEAEMRRRIWFFLRALDLLLSCQLGMPPTIHDDESDTKEPGNYSDDEFDEDTVVMPSPRPPIDPTPILYHHTKSKLCHILSRVLHHVLSMKRPQYHVTCTLNDELHLWYGEVPASLKIRPIQTTSFSDQNYTIMQRIVLELVYRRALCNLHRPYLGFGQEDGQYSISRDICRDSALRLLDLHAEFDRETQPGGRMYEDRYLLSSLGLHDFKVAAMVICLDLNESSRPSVGDRDREISALQTAYNIWKARASESHDARRASIALGIMLRRLTKPTPKNSALGEDTSAPVLMDISSQPHLLPATGYELPPNDFALVNGLGAYSLDSVDSRPLDDALNDPANLDWSYLDQYFAIDRARDI</sequence>
<evidence type="ECO:0000313" key="2">
    <source>
        <dbReference type="Proteomes" id="UP000830768"/>
    </source>
</evidence>
<accession>A0ACD3Z2Q8</accession>
<name>A0ACD3Z2Q8_FUSSC</name>
<dbReference type="Proteomes" id="UP000830768">
    <property type="component" value="Chromosome 5"/>
</dbReference>